<evidence type="ECO:0000313" key="2">
    <source>
        <dbReference type="Proteomes" id="UP000789920"/>
    </source>
</evidence>
<name>A0ACA9SRD1_9GLOM</name>
<gene>
    <name evidence="1" type="ORF">RPERSI_LOCUS34428</name>
</gene>
<dbReference type="Proteomes" id="UP000789920">
    <property type="component" value="Unassembled WGS sequence"/>
</dbReference>
<organism evidence="1 2">
    <name type="scientific">Racocetra persica</name>
    <dbReference type="NCBI Taxonomy" id="160502"/>
    <lineage>
        <taxon>Eukaryota</taxon>
        <taxon>Fungi</taxon>
        <taxon>Fungi incertae sedis</taxon>
        <taxon>Mucoromycota</taxon>
        <taxon>Glomeromycotina</taxon>
        <taxon>Glomeromycetes</taxon>
        <taxon>Diversisporales</taxon>
        <taxon>Gigasporaceae</taxon>
        <taxon>Racocetra</taxon>
    </lineage>
</organism>
<comment type="caution">
    <text evidence="1">The sequence shown here is derived from an EMBL/GenBank/DDBJ whole genome shotgun (WGS) entry which is preliminary data.</text>
</comment>
<feature type="non-terminal residue" evidence="1">
    <location>
        <position position="49"/>
    </location>
</feature>
<sequence>KEKKNVRTEVKSTSVKKKTKSSIFSSFKKHTPVTAEEISDYLKLEEIDV</sequence>
<reference evidence="1" key="1">
    <citation type="submission" date="2021-06" db="EMBL/GenBank/DDBJ databases">
        <authorList>
            <person name="Kallberg Y."/>
            <person name="Tangrot J."/>
            <person name="Rosling A."/>
        </authorList>
    </citation>
    <scope>NUCLEOTIDE SEQUENCE</scope>
    <source>
        <strain evidence="1">MA461A</strain>
    </source>
</reference>
<evidence type="ECO:0000313" key="1">
    <source>
        <dbReference type="EMBL" id="CAG8847009.1"/>
    </source>
</evidence>
<dbReference type="EMBL" id="CAJVQC010153893">
    <property type="protein sequence ID" value="CAG8847009.1"/>
    <property type="molecule type" value="Genomic_DNA"/>
</dbReference>
<protein>
    <submittedName>
        <fullName evidence="1">7883_t:CDS:1</fullName>
    </submittedName>
</protein>
<accession>A0ACA9SRD1</accession>
<keyword evidence="2" id="KW-1185">Reference proteome</keyword>
<proteinExistence type="predicted"/>
<feature type="non-terminal residue" evidence="1">
    <location>
        <position position="1"/>
    </location>
</feature>